<accession>A0A9W8E929</accession>
<dbReference type="PIRSF" id="PIRSF003113">
    <property type="entry name" value="BolA"/>
    <property type="match status" value="1"/>
</dbReference>
<dbReference type="GO" id="GO:0051537">
    <property type="term" value="F:2 iron, 2 sulfur cluster binding"/>
    <property type="evidence" value="ECO:0007669"/>
    <property type="project" value="InterPro"/>
</dbReference>
<dbReference type="SUPFAM" id="SSF82657">
    <property type="entry name" value="BolA-like"/>
    <property type="match status" value="1"/>
</dbReference>
<dbReference type="EMBL" id="JANBPY010000227">
    <property type="protein sequence ID" value="KAJ1968133.1"/>
    <property type="molecule type" value="Genomic_DNA"/>
</dbReference>
<reference evidence="2" key="1">
    <citation type="submission" date="2022-07" db="EMBL/GenBank/DDBJ databases">
        <title>Phylogenomic reconstructions and comparative analyses of Kickxellomycotina fungi.</title>
        <authorList>
            <person name="Reynolds N.K."/>
            <person name="Stajich J.E."/>
            <person name="Barry K."/>
            <person name="Grigoriev I.V."/>
            <person name="Crous P."/>
            <person name="Smith M.E."/>
        </authorList>
    </citation>
    <scope>NUCLEOTIDE SEQUENCE</scope>
    <source>
        <strain evidence="2">RSA 1196</strain>
    </source>
</reference>
<dbReference type="AlphaFoldDB" id="A0A9W8E929"/>
<comment type="similarity">
    <text evidence="1">Belongs to the BolA/IbaG family.</text>
</comment>
<sequence>MSTLGETIKKKLVDELQATHVQVTDLSSGCGQNIEVTIVSSQFEGKRLLQRHTLVNKVLKDEIAEIHAFSQKPLTPAEWAKRQPSA</sequence>
<gene>
    <name evidence="2" type="ORF">IWQ62_001427</name>
</gene>
<name>A0A9W8E929_9FUNG</name>
<dbReference type="GO" id="GO:0006879">
    <property type="term" value="P:intracellular iron ion homeostasis"/>
    <property type="evidence" value="ECO:0007669"/>
    <property type="project" value="InterPro"/>
</dbReference>
<organism evidence="2 3">
    <name type="scientific">Dispira parvispora</name>
    <dbReference type="NCBI Taxonomy" id="1520584"/>
    <lineage>
        <taxon>Eukaryota</taxon>
        <taxon>Fungi</taxon>
        <taxon>Fungi incertae sedis</taxon>
        <taxon>Zoopagomycota</taxon>
        <taxon>Kickxellomycotina</taxon>
        <taxon>Dimargaritomycetes</taxon>
        <taxon>Dimargaritales</taxon>
        <taxon>Dimargaritaceae</taxon>
        <taxon>Dispira</taxon>
    </lineage>
</organism>
<proteinExistence type="inferred from homology"/>
<dbReference type="Proteomes" id="UP001150925">
    <property type="component" value="Unassembled WGS sequence"/>
</dbReference>
<evidence type="ECO:0008006" key="4">
    <source>
        <dbReference type="Google" id="ProtNLM"/>
    </source>
</evidence>
<evidence type="ECO:0000313" key="3">
    <source>
        <dbReference type="Proteomes" id="UP001150925"/>
    </source>
</evidence>
<dbReference type="Pfam" id="PF01722">
    <property type="entry name" value="BolA"/>
    <property type="match status" value="1"/>
</dbReference>
<dbReference type="PANTHER" id="PTHR12735:SF27">
    <property type="entry name" value="BOLA-LIKE PROTEIN 2"/>
    <property type="match status" value="1"/>
</dbReference>
<dbReference type="InterPro" id="IPR036065">
    <property type="entry name" value="BolA-like_sf"/>
</dbReference>
<dbReference type="GO" id="GO:0005634">
    <property type="term" value="C:nucleus"/>
    <property type="evidence" value="ECO:0007669"/>
    <property type="project" value="TreeGrafter"/>
</dbReference>
<evidence type="ECO:0000256" key="1">
    <source>
        <dbReference type="RuleBase" id="RU003860"/>
    </source>
</evidence>
<dbReference type="GO" id="GO:0051604">
    <property type="term" value="P:protein maturation"/>
    <property type="evidence" value="ECO:0007669"/>
    <property type="project" value="InterPro"/>
</dbReference>
<dbReference type="InterPro" id="IPR045115">
    <property type="entry name" value="BOL2"/>
</dbReference>
<dbReference type="InterPro" id="IPR002634">
    <property type="entry name" value="BolA"/>
</dbReference>
<dbReference type="PANTHER" id="PTHR12735">
    <property type="entry name" value="BOLA-LIKE PROTEIN-RELATED"/>
    <property type="match status" value="1"/>
</dbReference>
<comment type="caution">
    <text evidence="2">The sequence shown here is derived from an EMBL/GenBank/DDBJ whole genome shotgun (WGS) entry which is preliminary data.</text>
</comment>
<evidence type="ECO:0000313" key="2">
    <source>
        <dbReference type="EMBL" id="KAJ1968133.1"/>
    </source>
</evidence>
<dbReference type="Gene3D" id="3.30.300.90">
    <property type="entry name" value="BolA-like"/>
    <property type="match status" value="1"/>
</dbReference>
<dbReference type="GO" id="GO:0005829">
    <property type="term" value="C:cytosol"/>
    <property type="evidence" value="ECO:0007669"/>
    <property type="project" value="TreeGrafter"/>
</dbReference>
<keyword evidence="3" id="KW-1185">Reference proteome</keyword>
<protein>
    <recommendedName>
        <fullName evidence="4">BolA family transcriptional regulator</fullName>
    </recommendedName>
</protein>
<dbReference type="OrthoDB" id="4983at2759"/>